<gene>
    <name evidence="1" type="ORF">Q664_48705</name>
</gene>
<name>A0A084SFU4_9BACT</name>
<sequence>MLSPTTKTAPLTTPDGRYIVVDGQLWRRSNPTLGQKQRALLVEALMHARRDVGLALRAHDAEAERKARARVHLAKVALGERGPPWWTDGSPDFNRRRVENTPYAAWFRAQRGR</sequence>
<comment type="caution">
    <text evidence="1">The sequence shown here is derived from an EMBL/GenBank/DDBJ whole genome shotgun (WGS) entry which is preliminary data.</text>
</comment>
<dbReference type="EMBL" id="JPMI01000388">
    <property type="protein sequence ID" value="KFA87329.1"/>
    <property type="molecule type" value="Genomic_DNA"/>
</dbReference>
<dbReference type="Proteomes" id="UP000028547">
    <property type="component" value="Unassembled WGS sequence"/>
</dbReference>
<protein>
    <submittedName>
        <fullName evidence="1">Uncharacterized protein</fullName>
    </submittedName>
</protein>
<dbReference type="RefSeq" id="WP_043412795.1">
    <property type="nucleotide sequence ID" value="NZ_JPMI01000388.1"/>
</dbReference>
<reference evidence="1 2" key="1">
    <citation type="submission" date="2014-07" db="EMBL/GenBank/DDBJ databases">
        <title>Draft Genome Sequence of Gephyronic Acid Producer, Cystobacter violaceus Strain Cb vi76.</title>
        <authorList>
            <person name="Stevens D.C."/>
            <person name="Young J."/>
            <person name="Carmichael R."/>
            <person name="Tan J."/>
            <person name="Taylor R.E."/>
        </authorList>
    </citation>
    <scope>NUCLEOTIDE SEQUENCE [LARGE SCALE GENOMIC DNA]</scope>
    <source>
        <strain evidence="1 2">Cb vi76</strain>
    </source>
</reference>
<proteinExistence type="predicted"/>
<dbReference type="AlphaFoldDB" id="A0A084SFU4"/>
<evidence type="ECO:0000313" key="2">
    <source>
        <dbReference type="Proteomes" id="UP000028547"/>
    </source>
</evidence>
<evidence type="ECO:0000313" key="1">
    <source>
        <dbReference type="EMBL" id="KFA87329.1"/>
    </source>
</evidence>
<organism evidence="1 2">
    <name type="scientific">Archangium violaceum Cb vi76</name>
    <dbReference type="NCBI Taxonomy" id="1406225"/>
    <lineage>
        <taxon>Bacteria</taxon>
        <taxon>Pseudomonadati</taxon>
        <taxon>Myxococcota</taxon>
        <taxon>Myxococcia</taxon>
        <taxon>Myxococcales</taxon>
        <taxon>Cystobacterineae</taxon>
        <taxon>Archangiaceae</taxon>
        <taxon>Archangium</taxon>
    </lineage>
</organism>
<accession>A0A084SFU4</accession>